<proteinExistence type="predicted"/>
<feature type="domain" description="HTH araC/xylS-type" evidence="5">
    <location>
        <begin position="651"/>
        <end position="748"/>
    </location>
</feature>
<name>A0AAU7PKW8_9FIRM</name>
<dbReference type="PROSITE" id="PS01124">
    <property type="entry name" value="HTH_ARAC_FAMILY_2"/>
    <property type="match status" value="1"/>
</dbReference>
<feature type="transmembrane region" description="Helical" evidence="4">
    <location>
        <begin position="16"/>
        <end position="39"/>
    </location>
</feature>
<gene>
    <name evidence="6" type="ORF">ABFV83_13770</name>
</gene>
<keyword evidence="4" id="KW-1133">Transmembrane helix</keyword>
<dbReference type="AlphaFoldDB" id="A0AAU7PKW8"/>
<keyword evidence="1" id="KW-0805">Transcription regulation</keyword>
<sequence>MKHKTTVRGKYLQSSVFVVILWLNLFSIAAVSLFNYFVFHRMSNEAYLKSFIEYNSQVTDLAFSNIDKQIMMSAYQTPQFYFSPVVENDDLLYPQEQDIAGSPERVLALVAEMRRLQKVYPYVKSMDIYYEGTGTVVTGFDKVHFPETQERFTQYLPWLEPWKEGGEENGFMHRSINVYSVEEPVITYVVKLTQHKWKGSSIYLGIHIAKSAFGKYISEQEGSLAILGKEGQVIYDTPLYEAERMSAGAVMAEARRNGIVFEKGGQPVSLNVSGDRQTVFYTVSPDTGLLYLYRVADSNFYQQYNVTKRMFIIGYLVSIAFNLLVLAMITYYNNTAYRTRIQQVSRGAGIDISQATRSFEGTLQVLTSEISSLHQSIDSSKALLFQSAVRSVILNKNPEMGYDKLEPYLTGDCVCTFFLYLSEKDGRKLSVESLQEEYAIGSRPYEVLFTTMENDGLVAVIVASEQNMTAARKSFMKEMGVRWNMCRMVSGRNCSMKKEGVKESYRTAAEAAKYRYIYVEEAWLSYEMLQLEKRKHSGSHLKLFGVMERDIVNENFLDFKTRMEGLIVSFKSRNYDITYCNSTLRDLVTMFYHMMQQYQLDMWVVFGYDIREYYMQIPDIDAFHQWGNYLGESIIRNIRHQKESVDVDLKDKILRIIDENLETCISLDYLADELHMRLDAVSRMFKQMMGKGYAEYIKEQKLNRAIRLLDEGYSVKEIAEQLGYSSSQYFIKVFKEAYGITPLQFKKNRQNKDR</sequence>
<dbReference type="PRINTS" id="PR00032">
    <property type="entry name" value="HTHARAC"/>
</dbReference>
<dbReference type="SUPFAM" id="SSF46689">
    <property type="entry name" value="Homeodomain-like"/>
    <property type="match status" value="1"/>
</dbReference>
<evidence type="ECO:0000256" key="1">
    <source>
        <dbReference type="ARBA" id="ARBA00023015"/>
    </source>
</evidence>
<accession>A0AAU7PKW8</accession>
<reference evidence="6" key="1">
    <citation type="submission" date="2024-06" db="EMBL/GenBank/DDBJ databases">
        <title>Lacrimispora cavernae sp. nov., a novel anaerobe isolated from bat guano pile inside a cave.</title>
        <authorList>
            <person name="Miller S.L."/>
            <person name="Lu N."/>
            <person name="King J."/>
            <person name="Sankaranarayanan K."/>
            <person name="Lawson P.A."/>
        </authorList>
    </citation>
    <scope>NUCLEOTIDE SEQUENCE</scope>
    <source>
        <strain evidence="6">BS-2</strain>
    </source>
</reference>
<dbReference type="EMBL" id="CP157940">
    <property type="protein sequence ID" value="XBS52890.1"/>
    <property type="molecule type" value="Genomic_DNA"/>
</dbReference>
<dbReference type="Gene3D" id="1.10.10.60">
    <property type="entry name" value="Homeodomain-like"/>
    <property type="match status" value="2"/>
</dbReference>
<keyword evidence="4" id="KW-0812">Transmembrane</keyword>
<dbReference type="PANTHER" id="PTHR43280">
    <property type="entry name" value="ARAC-FAMILY TRANSCRIPTIONAL REGULATOR"/>
    <property type="match status" value="1"/>
</dbReference>
<dbReference type="GO" id="GO:0003700">
    <property type="term" value="F:DNA-binding transcription factor activity"/>
    <property type="evidence" value="ECO:0007669"/>
    <property type="project" value="InterPro"/>
</dbReference>
<keyword evidence="4" id="KW-0472">Membrane</keyword>
<keyword evidence="3" id="KW-0804">Transcription</keyword>
<evidence type="ECO:0000313" key="6">
    <source>
        <dbReference type="EMBL" id="XBS52890.1"/>
    </source>
</evidence>
<dbReference type="InterPro" id="IPR018062">
    <property type="entry name" value="HTH_AraC-typ_CS"/>
</dbReference>
<feature type="transmembrane region" description="Helical" evidence="4">
    <location>
        <begin position="310"/>
        <end position="332"/>
    </location>
</feature>
<organism evidence="6">
    <name type="scientific">Lacrimispora sp. BS-2</name>
    <dbReference type="NCBI Taxonomy" id="3151850"/>
    <lineage>
        <taxon>Bacteria</taxon>
        <taxon>Bacillati</taxon>
        <taxon>Bacillota</taxon>
        <taxon>Clostridia</taxon>
        <taxon>Lachnospirales</taxon>
        <taxon>Lachnospiraceae</taxon>
        <taxon>Lacrimispora</taxon>
    </lineage>
</organism>
<evidence type="ECO:0000259" key="5">
    <source>
        <dbReference type="PROSITE" id="PS01124"/>
    </source>
</evidence>
<evidence type="ECO:0000256" key="2">
    <source>
        <dbReference type="ARBA" id="ARBA00023125"/>
    </source>
</evidence>
<dbReference type="InterPro" id="IPR018060">
    <property type="entry name" value="HTH_AraC"/>
</dbReference>
<evidence type="ECO:0000256" key="4">
    <source>
        <dbReference type="SAM" id="Phobius"/>
    </source>
</evidence>
<dbReference type="InterPro" id="IPR009057">
    <property type="entry name" value="Homeodomain-like_sf"/>
</dbReference>
<evidence type="ECO:0000256" key="3">
    <source>
        <dbReference type="ARBA" id="ARBA00023163"/>
    </source>
</evidence>
<dbReference type="GO" id="GO:0043565">
    <property type="term" value="F:sequence-specific DNA binding"/>
    <property type="evidence" value="ECO:0007669"/>
    <property type="project" value="InterPro"/>
</dbReference>
<dbReference type="Pfam" id="PF12833">
    <property type="entry name" value="HTH_18"/>
    <property type="match status" value="1"/>
</dbReference>
<protein>
    <submittedName>
        <fullName evidence="6">AraC family transcriptional regulator</fullName>
    </submittedName>
</protein>
<dbReference type="SMART" id="SM00342">
    <property type="entry name" value="HTH_ARAC"/>
    <property type="match status" value="1"/>
</dbReference>
<dbReference type="PROSITE" id="PS00041">
    <property type="entry name" value="HTH_ARAC_FAMILY_1"/>
    <property type="match status" value="1"/>
</dbReference>
<keyword evidence="2" id="KW-0238">DNA-binding</keyword>
<dbReference type="PANTHER" id="PTHR43280:SF2">
    <property type="entry name" value="HTH-TYPE TRANSCRIPTIONAL REGULATOR EXSA"/>
    <property type="match status" value="1"/>
</dbReference>
<dbReference type="RefSeq" id="WP_349944611.1">
    <property type="nucleotide sequence ID" value="NZ_CP157940.1"/>
</dbReference>
<dbReference type="InterPro" id="IPR020449">
    <property type="entry name" value="Tscrpt_reg_AraC-type_HTH"/>
</dbReference>